<protein>
    <submittedName>
        <fullName evidence="1">Uncharacterized protein</fullName>
    </submittedName>
</protein>
<evidence type="ECO:0000313" key="1">
    <source>
        <dbReference type="EMBL" id="POM23642.1"/>
    </source>
</evidence>
<evidence type="ECO:0000313" key="2">
    <source>
        <dbReference type="Proteomes" id="UP000242367"/>
    </source>
</evidence>
<dbReference type="Proteomes" id="UP000242367">
    <property type="component" value="Unassembled WGS sequence"/>
</dbReference>
<dbReference type="AlphaFoldDB" id="A0A2P4UF51"/>
<dbReference type="EMBL" id="MTBP01000003">
    <property type="protein sequence ID" value="POM23642.1"/>
    <property type="molecule type" value="Genomic_DNA"/>
</dbReference>
<organism evidence="1 2">
    <name type="scientific">Actinomadura rubteroloni</name>
    <dbReference type="NCBI Taxonomy" id="1926885"/>
    <lineage>
        <taxon>Bacteria</taxon>
        <taxon>Bacillati</taxon>
        <taxon>Actinomycetota</taxon>
        <taxon>Actinomycetes</taxon>
        <taxon>Streptosporangiales</taxon>
        <taxon>Thermomonosporaceae</taxon>
        <taxon>Actinomadura</taxon>
    </lineage>
</organism>
<gene>
    <name evidence="1" type="ORF">BTM25_48010</name>
</gene>
<name>A0A2P4UF51_9ACTN</name>
<accession>A0A2P4UF51</accession>
<reference evidence="1 2" key="1">
    <citation type="journal article" date="2017" name="Chemistry">
        <title>Isolation, Biosynthesis and Chemical Modifications of Rubterolones A-F: Rare Tropolone Alkaloids from Actinomadura sp. 5-2.</title>
        <authorList>
            <person name="Guo H."/>
            <person name="Benndorf R."/>
            <person name="Leichnitz D."/>
            <person name="Klassen J.L."/>
            <person name="Vollmers J."/>
            <person name="Gorls H."/>
            <person name="Steinacker M."/>
            <person name="Weigel C."/>
            <person name="Dahse H.M."/>
            <person name="Kaster A.K."/>
            <person name="de Beer Z.W."/>
            <person name="Poulsen M."/>
            <person name="Beemelmanns C."/>
        </authorList>
    </citation>
    <scope>NUCLEOTIDE SEQUENCE [LARGE SCALE GENOMIC DNA]</scope>
    <source>
        <strain evidence="1 2">5-2</strain>
    </source>
</reference>
<comment type="caution">
    <text evidence="1">The sequence shown here is derived from an EMBL/GenBank/DDBJ whole genome shotgun (WGS) entry which is preliminary data.</text>
</comment>
<proteinExistence type="predicted"/>
<sequence>MTSHERIPDLVNAYDLVGAAYQEAMQRAGLMGGMITKVNALARDRLREIYAEAEQGPTYTVMINKWTVHLSGLRAAKRGDGRTCNALTRAWETFTPVASHTDLKDAMAAVRATAKKWDLRVCSHCAHAIAWQPDAPAK</sequence>
<dbReference type="RefSeq" id="WP_146059141.1">
    <property type="nucleotide sequence ID" value="NZ_MTBP01000003.1"/>
</dbReference>
<keyword evidence="2" id="KW-1185">Reference proteome</keyword>